<keyword evidence="2" id="KW-1185">Reference proteome</keyword>
<sequence length="372" mass="40598">MSSQQSYQFIPAQSQPIRAVLATGHPDMVEPRMIDGLSSFDAQDSGRPRSEGNVSYVDTKFAQSTDEYISGDFYPPCDEATTHLHSFTDSAASTFLSSPATTTNCLPQLMPLVMNMSSASSRSPSSSSSFMHPHTSSPFDSVYAAEEYCDYTMPYYSHAMEGDQGDVSLSCIDTGSCDGESYYDNRDSLESLWVPGDNNYRPHHQAASHPFLWPNTSASWFAAETQEPQYWTKESHDAHVEQHLSVGNQGNCMQHPESGGYYASSSYPDETGAGSYYPTYWTGDMRNTPSDFTRTSESPLSPLEFESCGSDISSTIAPAALLLDPTPHSNSSASTLDFSPPPPPLVIHAPRPTSTMDSAYFARLLASADDLT</sequence>
<name>A0A8H5HZZ0_9AGAR</name>
<dbReference type="OrthoDB" id="2836818at2759"/>
<reference evidence="1 2" key="1">
    <citation type="journal article" date="2020" name="ISME J.">
        <title>Uncovering the hidden diversity of litter-decomposition mechanisms in mushroom-forming fungi.</title>
        <authorList>
            <person name="Floudas D."/>
            <person name="Bentzer J."/>
            <person name="Ahren D."/>
            <person name="Johansson T."/>
            <person name="Persson P."/>
            <person name="Tunlid A."/>
        </authorList>
    </citation>
    <scope>NUCLEOTIDE SEQUENCE [LARGE SCALE GENOMIC DNA]</scope>
    <source>
        <strain evidence="1 2">CBS 406.79</strain>
    </source>
</reference>
<protein>
    <submittedName>
        <fullName evidence="1">Uncharacterized protein</fullName>
    </submittedName>
</protein>
<accession>A0A8H5HZZ0</accession>
<dbReference type="AlphaFoldDB" id="A0A8H5HZZ0"/>
<gene>
    <name evidence="1" type="ORF">D9757_002239</name>
</gene>
<dbReference type="EMBL" id="JAACJN010000005">
    <property type="protein sequence ID" value="KAF5392626.1"/>
    <property type="molecule type" value="Genomic_DNA"/>
</dbReference>
<evidence type="ECO:0000313" key="2">
    <source>
        <dbReference type="Proteomes" id="UP000518752"/>
    </source>
</evidence>
<proteinExistence type="predicted"/>
<dbReference type="Proteomes" id="UP000518752">
    <property type="component" value="Unassembled WGS sequence"/>
</dbReference>
<comment type="caution">
    <text evidence="1">The sequence shown here is derived from an EMBL/GenBank/DDBJ whole genome shotgun (WGS) entry which is preliminary data.</text>
</comment>
<evidence type="ECO:0000313" key="1">
    <source>
        <dbReference type="EMBL" id="KAF5392626.1"/>
    </source>
</evidence>
<organism evidence="1 2">
    <name type="scientific">Collybiopsis confluens</name>
    <dbReference type="NCBI Taxonomy" id="2823264"/>
    <lineage>
        <taxon>Eukaryota</taxon>
        <taxon>Fungi</taxon>
        <taxon>Dikarya</taxon>
        <taxon>Basidiomycota</taxon>
        <taxon>Agaricomycotina</taxon>
        <taxon>Agaricomycetes</taxon>
        <taxon>Agaricomycetidae</taxon>
        <taxon>Agaricales</taxon>
        <taxon>Marasmiineae</taxon>
        <taxon>Omphalotaceae</taxon>
        <taxon>Collybiopsis</taxon>
    </lineage>
</organism>